<keyword evidence="3" id="KW-1185">Reference proteome</keyword>
<comment type="caution">
    <text evidence="2">The sequence shown here is derived from an EMBL/GenBank/DDBJ whole genome shotgun (WGS) entry which is preliminary data.</text>
</comment>
<sequence length="81" mass="8702">MSNFINNTLEKKTGLDLNHDGFVGGEKNAEKQYGVDFNGDGYIGGEGIASKIERTTHVDLNNDGIIGRPLDTYPGGYGAPR</sequence>
<protein>
    <submittedName>
        <fullName evidence="2">Uncharacterized protein</fullName>
    </submittedName>
</protein>
<evidence type="ECO:0000313" key="1">
    <source>
        <dbReference type="EMBL" id="CAF1140799.1"/>
    </source>
</evidence>
<dbReference type="OrthoDB" id="9976400at2759"/>
<proteinExistence type="predicted"/>
<dbReference type="Proteomes" id="UP000663828">
    <property type="component" value="Unassembled WGS sequence"/>
</dbReference>
<evidence type="ECO:0000313" key="4">
    <source>
        <dbReference type="Proteomes" id="UP000663852"/>
    </source>
</evidence>
<name>A0A815V737_ADIRI</name>
<dbReference type="EMBL" id="CAJNOJ010000830">
    <property type="protein sequence ID" value="CAF1526886.1"/>
    <property type="molecule type" value="Genomic_DNA"/>
</dbReference>
<gene>
    <name evidence="2" type="ORF">EDS130_LOCUS44271</name>
    <name evidence="1" type="ORF">XAT740_LOCUS20410</name>
</gene>
<accession>A0A815V737</accession>
<evidence type="ECO:0000313" key="2">
    <source>
        <dbReference type="EMBL" id="CAF1526886.1"/>
    </source>
</evidence>
<dbReference type="AlphaFoldDB" id="A0A815V737"/>
<reference evidence="2" key="1">
    <citation type="submission" date="2021-02" db="EMBL/GenBank/DDBJ databases">
        <authorList>
            <person name="Nowell W R."/>
        </authorList>
    </citation>
    <scope>NUCLEOTIDE SEQUENCE</scope>
</reference>
<evidence type="ECO:0000313" key="3">
    <source>
        <dbReference type="Proteomes" id="UP000663828"/>
    </source>
</evidence>
<dbReference type="EMBL" id="CAJNOR010001425">
    <property type="protein sequence ID" value="CAF1140799.1"/>
    <property type="molecule type" value="Genomic_DNA"/>
</dbReference>
<dbReference type="Proteomes" id="UP000663852">
    <property type="component" value="Unassembled WGS sequence"/>
</dbReference>
<organism evidence="2 4">
    <name type="scientific">Adineta ricciae</name>
    <name type="common">Rotifer</name>
    <dbReference type="NCBI Taxonomy" id="249248"/>
    <lineage>
        <taxon>Eukaryota</taxon>
        <taxon>Metazoa</taxon>
        <taxon>Spiralia</taxon>
        <taxon>Gnathifera</taxon>
        <taxon>Rotifera</taxon>
        <taxon>Eurotatoria</taxon>
        <taxon>Bdelloidea</taxon>
        <taxon>Adinetida</taxon>
        <taxon>Adinetidae</taxon>
        <taxon>Adineta</taxon>
    </lineage>
</organism>